<dbReference type="PROSITE" id="PS51257">
    <property type="entry name" value="PROKAR_LIPOPROTEIN"/>
    <property type="match status" value="1"/>
</dbReference>
<dbReference type="EMBL" id="MT142693">
    <property type="protein sequence ID" value="QJA87267.1"/>
    <property type="molecule type" value="Genomic_DNA"/>
</dbReference>
<reference evidence="1" key="1">
    <citation type="submission" date="2020-03" db="EMBL/GenBank/DDBJ databases">
        <title>The deep terrestrial virosphere.</title>
        <authorList>
            <person name="Holmfeldt K."/>
            <person name="Nilsson E."/>
            <person name="Simone D."/>
            <person name="Lopez-Fernandez M."/>
            <person name="Wu X."/>
            <person name="de Brujin I."/>
            <person name="Lundin D."/>
            <person name="Andersson A."/>
            <person name="Bertilsson S."/>
            <person name="Dopson M."/>
        </authorList>
    </citation>
    <scope>NUCLEOTIDE SEQUENCE</scope>
    <source>
        <strain evidence="1">MM415A00178</strain>
        <strain evidence="2">MM415B03023</strain>
    </source>
</reference>
<proteinExistence type="predicted"/>
<dbReference type="SUPFAM" id="SSF49899">
    <property type="entry name" value="Concanavalin A-like lectins/glucanases"/>
    <property type="match status" value="1"/>
</dbReference>
<protein>
    <submittedName>
        <fullName evidence="1">Putative lectin/glucanase superfamily protein</fullName>
    </submittedName>
</protein>
<dbReference type="InterPro" id="IPR013320">
    <property type="entry name" value="ConA-like_dom_sf"/>
</dbReference>
<dbReference type="GO" id="GO:0030246">
    <property type="term" value="F:carbohydrate binding"/>
    <property type="evidence" value="ECO:0007669"/>
    <property type="project" value="UniProtKB-KW"/>
</dbReference>
<dbReference type="Pfam" id="PF13385">
    <property type="entry name" value="Laminin_G_3"/>
    <property type="match status" value="1"/>
</dbReference>
<organism evidence="1">
    <name type="scientific">viral metagenome</name>
    <dbReference type="NCBI Taxonomy" id="1070528"/>
    <lineage>
        <taxon>unclassified sequences</taxon>
        <taxon>metagenomes</taxon>
        <taxon>organismal metagenomes</taxon>
    </lineage>
</organism>
<accession>A0A6M3KRI2</accession>
<name>A0A6M3KRI2_9ZZZZ</name>
<keyword evidence="1" id="KW-0430">Lectin</keyword>
<dbReference type="AlphaFoldDB" id="A0A6M3KRI2"/>
<gene>
    <name evidence="1" type="ORF">MM415A00178_0059</name>
    <name evidence="2" type="ORF">MM415B03023_0001</name>
</gene>
<sequence>MKAIIVALVLLWSSAAGASGLVIGTACTGGPCGNSHTLLSVAAEPFVGGTFIDSSSYARVVTNGGVTQSAVQVKFGTQSMENDNIADRISVPDSPDWTLPRNFTIAAWYYLPALANVSMVVGQYAGALDRALFYQVTAAGAPRFRAYDGVNAEIITLVAGNVVLPNQWQYLEVSRDGDLATLWADGLSAATDATAAGVLQDCTDPVGTTDISIGAAPIGYFDAWTITSGGWAWNRNHSPPNRRW</sequence>
<dbReference type="EMBL" id="MT142532">
    <property type="protein sequence ID" value="QJA84649.1"/>
    <property type="molecule type" value="Genomic_DNA"/>
</dbReference>
<evidence type="ECO:0000313" key="2">
    <source>
        <dbReference type="EMBL" id="QJA87267.1"/>
    </source>
</evidence>
<evidence type="ECO:0000313" key="1">
    <source>
        <dbReference type="EMBL" id="QJA84649.1"/>
    </source>
</evidence>
<dbReference type="Gene3D" id="2.60.120.200">
    <property type="match status" value="1"/>
</dbReference>